<evidence type="ECO:0000313" key="3">
    <source>
        <dbReference type="EMBL" id="GAA1948598.1"/>
    </source>
</evidence>
<feature type="region of interest" description="Disordered" evidence="1">
    <location>
        <begin position="35"/>
        <end position="62"/>
    </location>
</feature>
<gene>
    <name evidence="3" type="ORF">GCM10009776_08270</name>
</gene>
<sequence length="119" mass="12464">MGMPNMDEASQNILAAREAANSGNLSGAFGILLHGQQGAASPGDGNSAPTSSGDSYPYVGQTSSGDPYYPYVPPTTDPYYPEVPPPPAFVVQPGWYADPFDGVGYRWWNGSGWTQATSG</sequence>
<evidence type="ECO:0000259" key="2">
    <source>
        <dbReference type="Pfam" id="PF10708"/>
    </source>
</evidence>
<comment type="caution">
    <text evidence="3">The sequence shown here is derived from an EMBL/GenBank/DDBJ whole genome shotgun (WGS) entry which is preliminary data.</text>
</comment>
<reference evidence="3 4" key="1">
    <citation type="journal article" date="2019" name="Int. J. Syst. Evol. Microbiol.">
        <title>The Global Catalogue of Microorganisms (GCM) 10K type strain sequencing project: providing services to taxonomists for standard genome sequencing and annotation.</title>
        <authorList>
            <consortium name="The Broad Institute Genomics Platform"/>
            <consortium name="The Broad Institute Genome Sequencing Center for Infectious Disease"/>
            <person name="Wu L."/>
            <person name="Ma J."/>
        </authorList>
    </citation>
    <scope>NUCLEOTIDE SEQUENCE [LARGE SCALE GENOMIC DNA]</scope>
    <source>
        <strain evidence="3 4">JCM 14901</strain>
    </source>
</reference>
<dbReference type="Proteomes" id="UP001499933">
    <property type="component" value="Unassembled WGS sequence"/>
</dbReference>
<accession>A0ABN2QDX7</accession>
<dbReference type="InterPro" id="IPR018929">
    <property type="entry name" value="DUF2510"/>
</dbReference>
<evidence type="ECO:0000313" key="4">
    <source>
        <dbReference type="Proteomes" id="UP001499933"/>
    </source>
</evidence>
<feature type="domain" description="DUF2510" evidence="2">
    <location>
        <begin position="93"/>
        <end position="118"/>
    </location>
</feature>
<feature type="compositionally biased region" description="Polar residues" evidence="1">
    <location>
        <begin position="47"/>
        <end position="62"/>
    </location>
</feature>
<protein>
    <recommendedName>
        <fullName evidence="2">DUF2510 domain-containing protein</fullName>
    </recommendedName>
</protein>
<dbReference type="EMBL" id="BAAAOG010000001">
    <property type="protein sequence ID" value="GAA1948598.1"/>
    <property type="molecule type" value="Genomic_DNA"/>
</dbReference>
<name>A0ABN2QDX7_9MICO</name>
<organism evidence="3 4">
    <name type="scientific">Microbacterium deminutum</name>
    <dbReference type="NCBI Taxonomy" id="344164"/>
    <lineage>
        <taxon>Bacteria</taxon>
        <taxon>Bacillati</taxon>
        <taxon>Actinomycetota</taxon>
        <taxon>Actinomycetes</taxon>
        <taxon>Micrococcales</taxon>
        <taxon>Microbacteriaceae</taxon>
        <taxon>Microbacterium</taxon>
    </lineage>
</organism>
<evidence type="ECO:0000256" key="1">
    <source>
        <dbReference type="SAM" id="MobiDB-lite"/>
    </source>
</evidence>
<proteinExistence type="predicted"/>
<dbReference type="Pfam" id="PF10708">
    <property type="entry name" value="DUF2510"/>
    <property type="match status" value="1"/>
</dbReference>
<keyword evidence="4" id="KW-1185">Reference proteome</keyword>